<organism evidence="3 4">
    <name type="scientific">Streptosporangium album</name>
    <dbReference type="NCBI Taxonomy" id="47479"/>
    <lineage>
        <taxon>Bacteria</taxon>
        <taxon>Bacillati</taxon>
        <taxon>Actinomycetota</taxon>
        <taxon>Actinomycetes</taxon>
        <taxon>Streptosporangiales</taxon>
        <taxon>Streptosporangiaceae</taxon>
        <taxon>Streptosporangium</taxon>
    </lineage>
</organism>
<proteinExistence type="predicted"/>
<dbReference type="InterPro" id="IPR049174">
    <property type="entry name" value="Beta-AFase-like"/>
</dbReference>
<dbReference type="InterPro" id="IPR012878">
    <property type="entry name" value="Beta-AFase-like_GH127_cat"/>
</dbReference>
<gene>
    <name evidence="3" type="ORF">FHR32_001170</name>
</gene>
<evidence type="ECO:0000313" key="3">
    <source>
        <dbReference type="EMBL" id="MBB4936865.1"/>
    </source>
</evidence>
<reference evidence="3 4" key="1">
    <citation type="submission" date="2020-08" db="EMBL/GenBank/DDBJ databases">
        <title>Sequencing the genomes of 1000 actinobacteria strains.</title>
        <authorList>
            <person name="Klenk H.-P."/>
        </authorList>
    </citation>
    <scope>NUCLEOTIDE SEQUENCE [LARGE SCALE GENOMIC DNA]</scope>
    <source>
        <strain evidence="3 4">DSM 43023</strain>
    </source>
</reference>
<protein>
    <submittedName>
        <fullName evidence="3">DUF1680 family protein</fullName>
    </submittedName>
</protein>
<dbReference type="Pfam" id="PF07944">
    <property type="entry name" value="Beta-AFase-like_GH127_cat"/>
    <property type="match status" value="1"/>
</dbReference>
<keyword evidence="4" id="KW-1185">Reference proteome</keyword>
<evidence type="ECO:0000259" key="2">
    <source>
        <dbReference type="Pfam" id="PF07944"/>
    </source>
</evidence>
<dbReference type="PANTHER" id="PTHR43465">
    <property type="entry name" value="DUF1680 DOMAIN PROTEIN (AFU_ORTHOLOGUE AFUA_1G08910)"/>
    <property type="match status" value="1"/>
</dbReference>
<dbReference type="Proteomes" id="UP000534286">
    <property type="component" value="Unassembled WGS sequence"/>
</dbReference>
<feature type="region of interest" description="Disordered" evidence="1">
    <location>
        <begin position="66"/>
        <end position="94"/>
    </location>
</feature>
<sequence length="94" mass="10503">MTYLAAGAADIYLETGDRSLFEALDRLWDDMVATKLYITGGLGSRHSDEAIGDRIRHRRRPAFSSAGVTVRSGGRGTAHARRRVRHHDVSHWTL</sequence>
<comment type="caution">
    <text evidence="3">The sequence shown here is derived from an EMBL/GenBank/DDBJ whole genome shotgun (WGS) entry which is preliminary data.</text>
</comment>
<feature type="domain" description="Non-reducing end beta-L-arabinofuranosidase-like GH127 catalytic" evidence="2">
    <location>
        <begin position="7"/>
        <end position="52"/>
    </location>
</feature>
<dbReference type="EMBL" id="JACHJU010000001">
    <property type="protein sequence ID" value="MBB4936865.1"/>
    <property type="molecule type" value="Genomic_DNA"/>
</dbReference>
<accession>A0A7W7RRN7</accession>
<dbReference type="AlphaFoldDB" id="A0A7W7RRN7"/>
<evidence type="ECO:0000313" key="4">
    <source>
        <dbReference type="Proteomes" id="UP000534286"/>
    </source>
</evidence>
<name>A0A7W7RRN7_9ACTN</name>
<dbReference type="PANTHER" id="PTHR43465:SF2">
    <property type="entry name" value="DUF1680 DOMAIN PROTEIN (AFU_ORTHOLOGUE AFUA_1G08910)"/>
    <property type="match status" value="1"/>
</dbReference>
<evidence type="ECO:0000256" key="1">
    <source>
        <dbReference type="SAM" id="MobiDB-lite"/>
    </source>
</evidence>